<dbReference type="EMBL" id="OX365909">
    <property type="protein sequence ID" value="CAI4049824.1"/>
    <property type="molecule type" value="Genomic_DNA"/>
</dbReference>
<dbReference type="GeneID" id="80926665"/>
<dbReference type="Proteomes" id="UP001162087">
    <property type="component" value="Chromosome 14"/>
</dbReference>
<dbReference type="Pfam" id="PF17317">
    <property type="entry name" value="MFA1_2"/>
    <property type="match status" value="1"/>
</dbReference>
<dbReference type="GO" id="GO:0000750">
    <property type="term" value="P:pheromone-dependent signal transduction involved in conjugation with cellular fusion"/>
    <property type="evidence" value="ECO:0007669"/>
    <property type="project" value="InterPro"/>
</dbReference>
<evidence type="ECO:0000313" key="3">
    <source>
        <dbReference type="Proteomes" id="UP001162087"/>
    </source>
</evidence>
<gene>
    <name evidence="2" type="primary">SKDI14G1790</name>
    <name evidence="2" type="ORF">SKDI_14G1790</name>
</gene>
<evidence type="ECO:0000256" key="1">
    <source>
        <dbReference type="SAM" id="MobiDB-lite"/>
    </source>
</evidence>
<reference evidence="2" key="1">
    <citation type="submission" date="2022-10" db="EMBL/GenBank/DDBJ databases">
        <authorList>
            <person name="Byrne P K."/>
        </authorList>
    </citation>
    <scope>NUCLEOTIDE SEQUENCE</scope>
    <source>
        <strain evidence="2">IFO1802</strain>
    </source>
</reference>
<name>A0AA35J5Q6_SACK1</name>
<protein>
    <submittedName>
        <fullName evidence="2">Uncharacterized protein</fullName>
    </submittedName>
</protein>
<keyword evidence="3" id="KW-1185">Reference proteome</keyword>
<dbReference type="AlphaFoldDB" id="A0AA35J5Q6"/>
<proteinExistence type="predicted"/>
<organism evidence="2 3">
    <name type="scientific">Saccharomyces kudriavzevii (strain ATCC MYA-4449 / AS 2.2408 / CBS 8840 / NBRC 1802 / NCYC 2889)</name>
    <name type="common">Yeast</name>
    <dbReference type="NCBI Taxonomy" id="226230"/>
    <lineage>
        <taxon>Eukaryota</taxon>
        <taxon>Fungi</taxon>
        <taxon>Dikarya</taxon>
        <taxon>Ascomycota</taxon>
        <taxon>Saccharomycotina</taxon>
        <taxon>Saccharomycetes</taxon>
        <taxon>Saccharomycetales</taxon>
        <taxon>Saccharomycetaceae</taxon>
        <taxon>Saccharomyces</taxon>
    </lineage>
</organism>
<feature type="region of interest" description="Disordered" evidence="1">
    <location>
        <begin position="1"/>
        <end position="20"/>
    </location>
</feature>
<dbReference type="GO" id="GO:0000772">
    <property type="term" value="F:mating pheromone activity"/>
    <property type="evidence" value="ECO:0007669"/>
    <property type="project" value="InterPro"/>
</dbReference>
<dbReference type="RefSeq" id="XP_056084660.1">
    <property type="nucleotide sequence ID" value="XM_056230775.1"/>
</dbReference>
<sequence>MQPTATVSAQASQKDRSSEKKDNFIIKGLFWDPACVIA</sequence>
<dbReference type="InterPro" id="IPR035296">
    <property type="entry name" value="Mfa1/2"/>
</dbReference>
<accession>A0AA35J5Q6</accession>
<feature type="compositionally biased region" description="Polar residues" evidence="1">
    <location>
        <begin position="1"/>
        <end position="12"/>
    </location>
</feature>
<evidence type="ECO:0000313" key="2">
    <source>
        <dbReference type="EMBL" id="CAI4049824.1"/>
    </source>
</evidence>